<keyword evidence="2" id="KW-1185">Reference proteome</keyword>
<dbReference type="AlphaFoldDB" id="A0A7V9Z806"/>
<dbReference type="EMBL" id="JACDUT010000007">
    <property type="protein sequence ID" value="MBA2875748.1"/>
    <property type="molecule type" value="Genomic_DNA"/>
</dbReference>
<proteinExistence type="predicted"/>
<evidence type="ECO:0000313" key="1">
    <source>
        <dbReference type="EMBL" id="MBA2875748.1"/>
    </source>
</evidence>
<gene>
    <name evidence="1" type="ORF">HNR31_002538</name>
</gene>
<accession>A0A7V9Z806</accession>
<sequence>MKWEFKRDVALGFQDSGMELAGWLELIRTIIRQYSFGLDSLRITVEALIECAKRFGPRDYRG</sequence>
<organism evidence="1 2">
    <name type="scientific">Thermaerobacillus caldiproteolyticus</name>
    <dbReference type="NCBI Taxonomy" id="247480"/>
    <lineage>
        <taxon>Bacteria</taxon>
        <taxon>Bacillati</taxon>
        <taxon>Bacillota</taxon>
        <taxon>Bacilli</taxon>
        <taxon>Bacillales</taxon>
        <taxon>Anoxybacillaceae</taxon>
        <taxon>Thermaerobacillus</taxon>
    </lineage>
</organism>
<comment type="caution">
    <text evidence="1">The sequence shown here is derived from an EMBL/GenBank/DDBJ whole genome shotgun (WGS) entry which is preliminary data.</text>
</comment>
<dbReference type="Proteomes" id="UP000523087">
    <property type="component" value="Unassembled WGS sequence"/>
</dbReference>
<evidence type="ECO:0000313" key="2">
    <source>
        <dbReference type="Proteomes" id="UP000523087"/>
    </source>
</evidence>
<name>A0A7V9Z806_9BACL</name>
<dbReference type="RefSeq" id="WP_181556526.1">
    <property type="nucleotide sequence ID" value="NZ_JACDUT010000007.1"/>
</dbReference>
<protein>
    <submittedName>
        <fullName evidence="1">Uncharacterized protein</fullName>
    </submittedName>
</protein>
<reference evidence="1 2" key="1">
    <citation type="submission" date="2020-07" db="EMBL/GenBank/DDBJ databases">
        <title>Genomic Encyclopedia of Type Strains, Phase IV (KMG-IV): sequencing the most valuable type-strain genomes for metagenomic binning, comparative biology and taxonomic classification.</title>
        <authorList>
            <person name="Goeker M."/>
        </authorList>
    </citation>
    <scope>NUCLEOTIDE SEQUENCE [LARGE SCALE GENOMIC DNA]</scope>
    <source>
        <strain evidence="1 2">DSM 15730</strain>
    </source>
</reference>